<keyword evidence="9" id="KW-1185">Reference proteome</keyword>
<keyword evidence="2" id="KW-0677">Repeat</keyword>
<evidence type="ECO:0000256" key="1">
    <source>
        <dbReference type="ARBA" id="ARBA00006750"/>
    </source>
</evidence>
<dbReference type="Pfam" id="PF00571">
    <property type="entry name" value="CBS"/>
    <property type="match status" value="3"/>
</dbReference>
<name>A0AAD4N685_9BILA</name>
<keyword evidence="3 5" id="KW-0129">CBS domain</keyword>
<dbReference type="InterPro" id="IPR046342">
    <property type="entry name" value="CBS_dom_sf"/>
</dbReference>
<comment type="similarity">
    <text evidence="1">Belongs to the 5'-AMP-activated protein kinase gamma subunit family.</text>
</comment>
<evidence type="ECO:0000256" key="5">
    <source>
        <dbReference type="PROSITE-ProRule" id="PRU00703"/>
    </source>
</evidence>
<comment type="subunit">
    <text evidence="4">AMPK is a heterotrimer of an alpha catalytic subunit (PRKAA1 or PRKAA2), a beta (PRKAB1 or PRKAB2) and a gamma non-catalytic subunits (PRKAG1, PRKAG2 or PRKAG3). Interacts with FNIP1 and FNIP2.</text>
</comment>
<dbReference type="GO" id="GO:0005634">
    <property type="term" value="C:nucleus"/>
    <property type="evidence" value="ECO:0007669"/>
    <property type="project" value="TreeGrafter"/>
</dbReference>
<organism evidence="8 9">
    <name type="scientific">Ditylenchus destructor</name>
    <dbReference type="NCBI Taxonomy" id="166010"/>
    <lineage>
        <taxon>Eukaryota</taxon>
        <taxon>Metazoa</taxon>
        <taxon>Ecdysozoa</taxon>
        <taxon>Nematoda</taxon>
        <taxon>Chromadorea</taxon>
        <taxon>Rhabditida</taxon>
        <taxon>Tylenchina</taxon>
        <taxon>Tylenchomorpha</taxon>
        <taxon>Sphaerularioidea</taxon>
        <taxon>Anguinidae</taxon>
        <taxon>Anguininae</taxon>
        <taxon>Ditylenchus</taxon>
    </lineage>
</organism>
<dbReference type="InterPro" id="IPR000644">
    <property type="entry name" value="CBS_dom"/>
</dbReference>
<accession>A0AAD4N685</accession>
<protein>
    <submittedName>
        <fullName evidence="8">CBS domain-containing protein</fullName>
    </submittedName>
</protein>
<dbReference type="Gene3D" id="3.10.580.10">
    <property type="entry name" value="CBS-domain"/>
    <property type="match status" value="2"/>
</dbReference>
<dbReference type="InterPro" id="IPR050511">
    <property type="entry name" value="AMPK_gamma/SDS23_families"/>
</dbReference>
<dbReference type="GO" id="GO:0019901">
    <property type="term" value="F:protein kinase binding"/>
    <property type="evidence" value="ECO:0007669"/>
    <property type="project" value="TreeGrafter"/>
</dbReference>
<evidence type="ECO:0000256" key="6">
    <source>
        <dbReference type="SAM" id="MobiDB-lite"/>
    </source>
</evidence>
<dbReference type="GO" id="GO:0005737">
    <property type="term" value="C:cytoplasm"/>
    <property type="evidence" value="ECO:0007669"/>
    <property type="project" value="TreeGrafter"/>
</dbReference>
<dbReference type="Proteomes" id="UP001201812">
    <property type="component" value="Unassembled WGS sequence"/>
</dbReference>
<feature type="compositionally biased region" description="Low complexity" evidence="6">
    <location>
        <begin position="80"/>
        <end position="93"/>
    </location>
</feature>
<dbReference type="PANTHER" id="PTHR13780">
    <property type="entry name" value="AMP-ACTIVATED PROTEIN KINASE, GAMMA REGULATORY SUBUNIT"/>
    <property type="match status" value="1"/>
</dbReference>
<dbReference type="GO" id="GO:0031588">
    <property type="term" value="C:nucleotide-activated protein kinase complex"/>
    <property type="evidence" value="ECO:0007669"/>
    <property type="project" value="TreeGrafter"/>
</dbReference>
<dbReference type="SMART" id="SM00116">
    <property type="entry name" value="CBS"/>
    <property type="match status" value="4"/>
</dbReference>
<evidence type="ECO:0000259" key="7">
    <source>
        <dbReference type="PROSITE" id="PS51371"/>
    </source>
</evidence>
<feature type="compositionally biased region" description="Low complexity" evidence="6">
    <location>
        <begin position="1"/>
        <end position="17"/>
    </location>
</feature>
<evidence type="ECO:0000313" key="8">
    <source>
        <dbReference type="EMBL" id="KAI1716308.1"/>
    </source>
</evidence>
<gene>
    <name evidence="8" type="ORF">DdX_07351</name>
</gene>
<dbReference type="GO" id="GO:0019887">
    <property type="term" value="F:protein kinase regulator activity"/>
    <property type="evidence" value="ECO:0007669"/>
    <property type="project" value="TreeGrafter"/>
</dbReference>
<proteinExistence type="inferred from homology"/>
<feature type="domain" description="CBS" evidence="7">
    <location>
        <begin position="305"/>
        <end position="366"/>
    </location>
</feature>
<dbReference type="AlphaFoldDB" id="A0AAD4N685"/>
<feature type="domain" description="CBS" evidence="7">
    <location>
        <begin position="386"/>
        <end position="444"/>
    </location>
</feature>
<dbReference type="SUPFAM" id="SSF54631">
    <property type="entry name" value="CBS-domain pair"/>
    <property type="match status" value="2"/>
</dbReference>
<dbReference type="PROSITE" id="PS51371">
    <property type="entry name" value="CBS"/>
    <property type="match status" value="2"/>
</dbReference>
<evidence type="ECO:0000313" key="9">
    <source>
        <dbReference type="Proteomes" id="UP001201812"/>
    </source>
</evidence>
<feature type="region of interest" description="Disordered" evidence="6">
    <location>
        <begin position="69"/>
        <end position="95"/>
    </location>
</feature>
<comment type="caution">
    <text evidence="8">The sequence shown here is derived from an EMBL/GenBank/DDBJ whole genome shotgun (WGS) entry which is preliminary data.</text>
</comment>
<dbReference type="CDD" id="cd02205">
    <property type="entry name" value="CBS_pair_SF"/>
    <property type="match status" value="2"/>
</dbReference>
<dbReference type="EMBL" id="JAKKPZ010000010">
    <property type="protein sequence ID" value="KAI1716308.1"/>
    <property type="molecule type" value="Genomic_DNA"/>
</dbReference>
<evidence type="ECO:0000256" key="2">
    <source>
        <dbReference type="ARBA" id="ARBA00022737"/>
    </source>
</evidence>
<sequence length="522" mass="58679">MLEFSSRASPPSPSVVAHFSQPRPQLTSRPPVPEPMETAMSRTSPTRPPQEHQTDVDREFLDMIYRRDENNSPDANADISSDSAVSTSSGRTSNAYSDFRDYVRSRRQTITSRLPIHRVMAPLATTAQGSPRKLSSAGFEDVPNAKKPSIDSQFFESDIMPDDPDINPFAYQRRMSVPERTLLNANYAILRKNSIDRRFEIVGAFHKHQCEAYKNFLRALTCYDLAPQHGMIITLDASLTIHKAVSLMCLHHNSGNRAAIVCNANNRDKNLGIFTFSDCLKCLQAKAEEHLGDKSLQYYLDSMQCKKKMVTVSTSASVWDVSRLFRLNRVHRIPVFEESEYGPSNEVLSFVCLRAIFVEILKLIDSKCALTPNLHSLTLDTLRLGTWTNIAWISHNATCGEAITKFLNRKVSCLPLLDDDQNFVGSLTKDHVIEAIAQHSNNYLEVLDLKVQSIIRVDEIGAMKVASPETSVEETIRMLVYNVDGGGFRQCLFVVREKSLLGVVSYADIMEFLLNTNSIADY</sequence>
<dbReference type="GO" id="GO:0016208">
    <property type="term" value="F:AMP binding"/>
    <property type="evidence" value="ECO:0007669"/>
    <property type="project" value="TreeGrafter"/>
</dbReference>
<reference evidence="8" key="1">
    <citation type="submission" date="2022-01" db="EMBL/GenBank/DDBJ databases">
        <title>Genome Sequence Resource for Two Populations of Ditylenchus destructor, the Migratory Endoparasitic Phytonematode.</title>
        <authorList>
            <person name="Zhang H."/>
            <person name="Lin R."/>
            <person name="Xie B."/>
        </authorList>
    </citation>
    <scope>NUCLEOTIDE SEQUENCE</scope>
    <source>
        <strain evidence="8">BazhouSP</strain>
    </source>
</reference>
<dbReference type="PANTHER" id="PTHR13780:SF32">
    <property type="entry name" value="CBS DOMAIN-CONTAINING PROTEIN"/>
    <property type="match status" value="1"/>
</dbReference>
<feature type="region of interest" description="Disordered" evidence="6">
    <location>
        <begin position="1"/>
        <end position="56"/>
    </location>
</feature>
<evidence type="ECO:0000256" key="3">
    <source>
        <dbReference type="ARBA" id="ARBA00023122"/>
    </source>
</evidence>
<evidence type="ECO:0000256" key="4">
    <source>
        <dbReference type="ARBA" id="ARBA00025878"/>
    </source>
</evidence>